<evidence type="ECO:0000313" key="8">
    <source>
        <dbReference type="Proteomes" id="UP000886998"/>
    </source>
</evidence>
<evidence type="ECO:0000313" key="7">
    <source>
        <dbReference type="EMBL" id="GFY59324.1"/>
    </source>
</evidence>
<evidence type="ECO:0000256" key="1">
    <source>
        <dbReference type="ARBA" id="ARBA00022490"/>
    </source>
</evidence>
<name>A0A8X6XV87_9ARAC</name>
<keyword evidence="5" id="KW-0342">GTP-binding</keyword>
<dbReference type="PANTHER" id="PTHR42908:SF10">
    <property type="entry name" value="EUKARYOTIC TRANSLATION ELONGATION FACTOR 2"/>
    <property type="match status" value="1"/>
</dbReference>
<dbReference type="OrthoDB" id="364892at2759"/>
<feature type="signal peptide" evidence="6">
    <location>
        <begin position="1"/>
        <end position="19"/>
    </location>
</feature>
<evidence type="ECO:0000256" key="3">
    <source>
        <dbReference type="ARBA" id="ARBA00022768"/>
    </source>
</evidence>
<dbReference type="GO" id="GO:0005525">
    <property type="term" value="F:GTP binding"/>
    <property type="evidence" value="ECO:0007669"/>
    <property type="project" value="UniProtKB-KW"/>
</dbReference>
<dbReference type="FunFam" id="3.30.70.870:FF:000002">
    <property type="entry name" value="Translation elongation factor 2"/>
    <property type="match status" value="1"/>
</dbReference>
<keyword evidence="4" id="KW-0648">Protein biosynthesis</keyword>
<keyword evidence="3" id="KW-0251">Elongation factor</keyword>
<dbReference type="Gene3D" id="3.30.70.870">
    <property type="entry name" value="Elongation Factor G (Translational Gtpase), domain 3"/>
    <property type="match status" value="1"/>
</dbReference>
<evidence type="ECO:0000256" key="5">
    <source>
        <dbReference type="ARBA" id="ARBA00023134"/>
    </source>
</evidence>
<keyword evidence="6" id="KW-0732">Signal</keyword>
<dbReference type="SUPFAM" id="SSF54980">
    <property type="entry name" value="EF-G C-terminal domain-like"/>
    <property type="match status" value="1"/>
</dbReference>
<protein>
    <submittedName>
        <fullName evidence="7">Uncharacterized protein</fullName>
    </submittedName>
</protein>
<sequence length="172" mass="19687">MMLFYDVIIGLIALMQVETIINKNNIAIKNKHKCTEEITTLSVLTINSSPDDFEINIDPDIPQIYQSKDKEITPNFVPVKKDGLHVKDHQRTVTVSPIVKIPVELQHPYDLPQLEDCLKRIEKPDPMIQCVTEESDEYTFADTDDLPLEICLKVLKEENTDILLKKSDQVVV</sequence>
<dbReference type="Proteomes" id="UP000886998">
    <property type="component" value="Unassembled WGS sequence"/>
</dbReference>
<evidence type="ECO:0000256" key="6">
    <source>
        <dbReference type="SAM" id="SignalP"/>
    </source>
</evidence>
<comment type="caution">
    <text evidence="7">The sequence shown here is derived from an EMBL/GenBank/DDBJ whole genome shotgun (WGS) entry which is preliminary data.</text>
</comment>
<gene>
    <name evidence="7" type="ORF">TNIN_314051</name>
</gene>
<dbReference type="GO" id="GO:0005829">
    <property type="term" value="C:cytosol"/>
    <property type="evidence" value="ECO:0007669"/>
    <property type="project" value="TreeGrafter"/>
</dbReference>
<dbReference type="GO" id="GO:0003924">
    <property type="term" value="F:GTPase activity"/>
    <property type="evidence" value="ECO:0007669"/>
    <property type="project" value="TreeGrafter"/>
</dbReference>
<evidence type="ECO:0000256" key="2">
    <source>
        <dbReference type="ARBA" id="ARBA00022741"/>
    </source>
</evidence>
<evidence type="ECO:0000256" key="4">
    <source>
        <dbReference type="ARBA" id="ARBA00022917"/>
    </source>
</evidence>
<proteinExistence type="predicted"/>
<keyword evidence="2" id="KW-0547">Nucleotide-binding</keyword>
<reference evidence="7" key="1">
    <citation type="submission" date="2020-08" db="EMBL/GenBank/DDBJ databases">
        <title>Multicomponent nature underlies the extraordinary mechanical properties of spider dragline silk.</title>
        <authorList>
            <person name="Kono N."/>
            <person name="Nakamura H."/>
            <person name="Mori M."/>
            <person name="Yoshida Y."/>
            <person name="Ohtoshi R."/>
            <person name="Malay A.D."/>
            <person name="Moran D.A.P."/>
            <person name="Tomita M."/>
            <person name="Numata K."/>
            <person name="Arakawa K."/>
        </authorList>
    </citation>
    <scope>NUCLEOTIDE SEQUENCE</scope>
</reference>
<dbReference type="GO" id="GO:0003746">
    <property type="term" value="F:translation elongation factor activity"/>
    <property type="evidence" value="ECO:0007669"/>
    <property type="project" value="UniProtKB-KW"/>
</dbReference>
<dbReference type="PANTHER" id="PTHR42908">
    <property type="entry name" value="TRANSLATION ELONGATION FACTOR-RELATED"/>
    <property type="match status" value="1"/>
</dbReference>
<accession>A0A8X6XV87</accession>
<dbReference type="InterPro" id="IPR035647">
    <property type="entry name" value="EFG_III/V"/>
</dbReference>
<keyword evidence="8" id="KW-1185">Reference proteome</keyword>
<dbReference type="GO" id="GO:1990904">
    <property type="term" value="C:ribonucleoprotein complex"/>
    <property type="evidence" value="ECO:0007669"/>
    <property type="project" value="TreeGrafter"/>
</dbReference>
<organism evidence="7 8">
    <name type="scientific">Trichonephila inaurata madagascariensis</name>
    <dbReference type="NCBI Taxonomy" id="2747483"/>
    <lineage>
        <taxon>Eukaryota</taxon>
        <taxon>Metazoa</taxon>
        <taxon>Ecdysozoa</taxon>
        <taxon>Arthropoda</taxon>
        <taxon>Chelicerata</taxon>
        <taxon>Arachnida</taxon>
        <taxon>Araneae</taxon>
        <taxon>Araneomorphae</taxon>
        <taxon>Entelegynae</taxon>
        <taxon>Araneoidea</taxon>
        <taxon>Nephilidae</taxon>
        <taxon>Trichonephila</taxon>
        <taxon>Trichonephila inaurata</taxon>
    </lineage>
</organism>
<keyword evidence="1" id="KW-0963">Cytoplasm</keyword>
<dbReference type="EMBL" id="BMAV01012567">
    <property type="protein sequence ID" value="GFY59324.1"/>
    <property type="molecule type" value="Genomic_DNA"/>
</dbReference>
<dbReference type="AlphaFoldDB" id="A0A8X6XV87"/>
<dbReference type="GO" id="GO:0043022">
    <property type="term" value="F:ribosome binding"/>
    <property type="evidence" value="ECO:0007669"/>
    <property type="project" value="TreeGrafter"/>
</dbReference>
<feature type="chain" id="PRO_5036499446" evidence="6">
    <location>
        <begin position="20"/>
        <end position="172"/>
    </location>
</feature>